<proteinExistence type="predicted"/>
<gene>
    <name evidence="1" type="ORF">BURMUCGD2_1968</name>
</gene>
<dbReference type="EMBL" id="ACFC01000003">
    <property type="protein sequence ID" value="EEE07759.1"/>
    <property type="molecule type" value="Genomic_DNA"/>
</dbReference>
<evidence type="ECO:0008006" key="3">
    <source>
        <dbReference type="Google" id="ProtNLM"/>
    </source>
</evidence>
<protein>
    <recommendedName>
        <fullName evidence="3">Lipoprotein</fullName>
    </recommendedName>
</protein>
<name>B9BM99_9BURK</name>
<organism evidence="1 2">
    <name type="scientific">Burkholderia multivorans CGD2</name>
    <dbReference type="NCBI Taxonomy" id="513052"/>
    <lineage>
        <taxon>Bacteria</taxon>
        <taxon>Pseudomonadati</taxon>
        <taxon>Pseudomonadota</taxon>
        <taxon>Betaproteobacteria</taxon>
        <taxon>Burkholderiales</taxon>
        <taxon>Burkholderiaceae</taxon>
        <taxon>Burkholderia</taxon>
        <taxon>Burkholderia cepacia complex</taxon>
    </lineage>
</organism>
<reference evidence="1 2" key="1">
    <citation type="journal article" date="2012" name="J. Bacteriol.">
        <title>Draft Genome Sequence Determination for Cystic Fibrosis and Chronic Granulomatous Disease Burkholderia multivorans Isolates.</title>
        <authorList>
            <person name="Varga J.J."/>
            <person name="Losada L."/>
            <person name="Zelazny A.M."/>
            <person name="Brinkac L."/>
            <person name="Harkins D."/>
            <person name="Radune D."/>
            <person name="Hostetler J."/>
            <person name="Sampaio E.P."/>
            <person name="Ronning C.M."/>
            <person name="Nierman W.C."/>
            <person name="Greenberg D.E."/>
            <person name="Holland S.M."/>
            <person name="Goldberg J.B."/>
        </authorList>
    </citation>
    <scope>NUCLEOTIDE SEQUENCE [LARGE SCALE GENOMIC DNA]</scope>
    <source>
        <strain evidence="1 2">CGD2</strain>
    </source>
</reference>
<evidence type="ECO:0000313" key="1">
    <source>
        <dbReference type="EMBL" id="EEE07759.1"/>
    </source>
</evidence>
<dbReference type="AlphaFoldDB" id="B9BM99"/>
<evidence type="ECO:0000313" key="2">
    <source>
        <dbReference type="Proteomes" id="UP000004535"/>
    </source>
</evidence>
<dbReference type="Proteomes" id="UP000004535">
    <property type="component" value="Unassembled WGS sequence"/>
</dbReference>
<comment type="caution">
    <text evidence="1">The sequence shown here is derived from an EMBL/GenBank/DDBJ whole genome shotgun (WGS) entry which is preliminary data.</text>
</comment>
<accession>B9BM99</accession>
<sequence>MDTARVARTLQTTRRTGPAARACAASQAARYRPIDEYSMKFHSLLILGCASTLLAACNLIHDGPGSSDVDAAVRRALEAENHGGLNALFGQPLPVSADVVSARPDGDCRKAGERTYTCDVVVTWRNADYAPSRANLTFVQAADGTWQTSGVDAAIATGAAKSLIDKIGRAWPGNGASGTSAAAR</sequence>